<dbReference type="InterPro" id="IPR050493">
    <property type="entry name" value="FAD-dep_Monooxygenase_BioMet"/>
</dbReference>
<dbReference type="Pfam" id="PF01494">
    <property type="entry name" value="FAD_binding_3"/>
    <property type="match status" value="1"/>
</dbReference>
<dbReference type="Gene3D" id="3.50.50.60">
    <property type="entry name" value="FAD/NAD(P)-binding domain"/>
    <property type="match status" value="1"/>
</dbReference>
<dbReference type="PANTHER" id="PTHR13789">
    <property type="entry name" value="MONOOXYGENASE"/>
    <property type="match status" value="1"/>
</dbReference>
<dbReference type="PRINTS" id="PR00420">
    <property type="entry name" value="RNGMNOXGNASE"/>
</dbReference>
<protein>
    <recommendedName>
        <fullName evidence="6">FAD-binding domain-containing protein</fullName>
    </recommendedName>
</protein>
<proteinExistence type="inferred from homology"/>
<dbReference type="FunFam" id="3.50.50.60:FF:000156">
    <property type="entry name" value="Salicylate hydroxylase, putative"/>
    <property type="match status" value="1"/>
</dbReference>
<name>A0A364MZR6_STELY</name>
<dbReference type="Proteomes" id="UP000249619">
    <property type="component" value="Unassembled WGS sequence"/>
</dbReference>
<comment type="similarity">
    <text evidence="1">Belongs to the paxM FAD-dependent monooxygenase family.</text>
</comment>
<keyword evidence="8" id="KW-1185">Reference proteome</keyword>
<gene>
    <name evidence="7" type="ORF">DDE83_006286</name>
</gene>
<sequence>MTDMAKVNQASFLPRPKWRLINSRSQAIIIGAGAAGLAAAIRLKSHHDISVAVYELRSKPTTLGGAINIPSNGLRLLKHLGVYDELITRGSSASKLNVHSIRGSVLVDLDMAGWSREKTGYGFMRVLRTDLMDVLLKAAKQHGIPIHFGKNMTKIEENEENVTVSFADGTTQTADLLLGCDGIHSAVRTLHVSPQTLPEYTGIANMFAILPTSSLSKENCTISPALHATLTSHGLLGAMPCTASGDKLYWFYSREVPVPGGDDNREGWEAFGKKAVDDFKDDVLGLIKEAQGDWSLQLREVINKTEAVKFYPIYRMPSDVAWSTKRCLILGDAAHAMPPHAGQGTSMALEDVFVLSRTLEDGDHPLDAVFRQYEAVRRPRVEAIARASAENGDMRKGTSPLGLRLKETAIGTGFWLYKTAGLQKFGIGMNQKDFVYDVMVEPIWDRG</sequence>
<dbReference type="GO" id="GO:0071949">
    <property type="term" value="F:FAD binding"/>
    <property type="evidence" value="ECO:0007669"/>
    <property type="project" value="InterPro"/>
</dbReference>
<reference evidence="8" key="1">
    <citation type="submission" date="2018-05" db="EMBL/GenBank/DDBJ databases">
        <title>Draft genome sequence of Stemphylium lycopersici strain CIDEFI 213.</title>
        <authorList>
            <person name="Medina R."/>
            <person name="Franco M.E.E."/>
            <person name="Lucentini C.G."/>
            <person name="Saparrat M.C.N."/>
            <person name="Balatti P.A."/>
        </authorList>
    </citation>
    <scope>NUCLEOTIDE SEQUENCE [LARGE SCALE GENOMIC DNA]</scope>
    <source>
        <strain evidence="8">CIDEFI 213</strain>
    </source>
</reference>
<evidence type="ECO:0000313" key="8">
    <source>
        <dbReference type="Proteomes" id="UP000249619"/>
    </source>
</evidence>
<keyword evidence="2" id="KW-0285">Flavoprotein</keyword>
<evidence type="ECO:0000313" key="7">
    <source>
        <dbReference type="EMBL" id="RAR07797.1"/>
    </source>
</evidence>
<dbReference type="PANTHER" id="PTHR13789:SF309">
    <property type="entry name" value="PUTATIVE (AFU_ORTHOLOGUE AFUA_6G14510)-RELATED"/>
    <property type="match status" value="1"/>
</dbReference>
<keyword evidence="3" id="KW-0274">FAD</keyword>
<dbReference type="SUPFAM" id="SSF51905">
    <property type="entry name" value="FAD/NAD(P)-binding domain"/>
    <property type="match status" value="1"/>
</dbReference>
<dbReference type="InterPro" id="IPR036188">
    <property type="entry name" value="FAD/NAD-bd_sf"/>
</dbReference>
<evidence type="ECO:0000256" key="3">
    <source>
        <dbReference type="ARBA" id="ARBA00022827"/>
    </source>
</evidence>
<accession>A0A364MZR6</accession>
<dbReference type="STRING" id="183478.A0A364MZR6"/>
<evidence type="ECO:0000256" key="5">
    <source>
        <dbReference type="ARBA" id="ARBA00023033"/>
    </source>
</evidence>
<keyword evidence="5" id="KW-0503">Monooxygenase</keyword>
<dbReference type="GO" id="GO:0004497">
    <property type="term" value="F:monooxygenase activity"/>
    <property type="evidence" value="ECO:0007669"/>
    <property type="project" value="UniProtKB-KW"/>
</dbReference>
<organism evidence="7 8">
    <name type="scientific">Stemphylium lycopersici</name>
    <name type="common">Tomato gray leaf spot disease fungus</name>
    <name type="synonym">Thyrospora lycopersici</name>
    <dbReference type="NCBI Taxonomy" id="183478"/>
    <lineage>
        <taxon>Eukaryota</taxon>
        <taxon>Fungi</taxon>
        <taxon>Dikarya</taxon>
        <taxon>Ascomycota</taxon>
        <taxon>Pezizomycotina</taxon>
        <taxon>Dothideomycetes</taxon>
        <taxon>Pleosporomycetidae</taxon>
        <taxon>Pleosporales</taxon>
        <taxon>Pleosporineae</taxon>
        <taxon>Pleosporaceae</taxon>
        <taxon>Stemphylium</taxon>
    </lineage>
</organism>
<dbReference type="EMBL" id="QGDH01000095">
    <property type="protein sequence ID" value="RAR07797.1"/>
    <property type="molecule type" value="Genomic_DNA"/>
</dbReference>
<evidence type="ECO:0000256" key="4">
    <source>
        <dbReference type="ARBA" id="ARBA00023002"/>
    </source>
</evidence>
<keyword evidence="4" id="KW-0560">Oxidoreductase</keyword>
<feature type="domain" description="FAD-binding" evidence="6">
    <location>
        <begin position="25"/>
        <end position="387"/>
    </location>
</feature>
<evidence type="ECO:0000259" key="6">
    <source>
        <dbReference type="Pfam" id="PF01494"/>
    </source>
</evidence>
<dbReference type="AlphaFoldDB" id="A0A364MZR6"/>
<evidence type="ECO:0000256" key="2">
    <source>
        <dbReference type="ARBA" id="ARBA00022630"/>
    </source>
</evidence>
<evidence type="ECO:0000256" key="1">
    <source>
        <dbReference type="ARBA" id="ARBA00007992"/>
    </source>
</evidence>
<comment type="caution">
    <text evidence="7">The sequence shown here is derived from an EMBL/GenBank/DDBJ whole genome shotgun (WGS) entry which is preliminary data.</text>
</comment>
<dbReference type="InterPro" id="IPR002938">
    <property type="entry name" value="FAD-bd"/>
</dbReference>